<dbReference type="EMBL" id="BMAO01020910">
    <property type="protein sequence ID" value="GFQ70704.1"/>
    <property type="molecule type" value="Genomic_DNA"/>
</dbReference>
<dbReference type="AlphaFoldDB" id="A0A8X6GNN8"/>
<evidence type="ECO:0000313" key="3">
    <source>
        <dbReference type="Proteomes" id="UP000887116"/>
    </source>
</evidence>
<name>A0A8X6GNN8_TRICU</name>
<proteinExistence type="predicted"/>
<keyword evidence="3" id="KW-1185">Reference proteome</keyword>
<keyword evidence="1" id="KW-0472">Membrane</keyword>
<reference evidence="2" key="1">
    <citation type="submission" date="2020-07" db="EMBL/GenBank/DDBJ databases">
        <title>Multicomponent nature underlies the extraordinary mechanical properties of spider dragline silk.</title>
        <authorList>
            <person name="Kono N."/>
            <person name="Nakamura H."/>
            <person name="Mori M."/>
            <person name="Yoshida Y."/>
            <person name="Ohtoshi R."/>
            <person name="Malay A.D."/>
            <person name="Moran D.A.P."/>
            <person name="Tomita M."/>
            <person name="Numata K."/>
            <person name="Arakawa K."/>
        </authorList>
    </citation>
    <scope>NUCLEOTIDE SEQUENCE</scope>
</reference>
<comment type="caution">
    <text evidence="2">The sequence shown here is derived from an EMBL/GenBank/DDBJ whole genome shotgun (WGS) entry which is preliminary data.</text>
</comment>
<accession>A0A8X6GNN8</accession>
<dbReference type="Proteomes" id="UP000887116">
    <property type="component" value="Unassembled WGS sequence"/>
</dbReference>
<feature type="transmembrane region" description="Helical" evidence="1">
    <location>
        <begin position="15"/>
        <end position="34"/>
    </location>
</feature>
<keyword evidence="1" id="KW-1133">Transmembrane helix</keyword>
<evidence type="ECO:0000256" key="1">
    <source>
        <dbReference type="SAM" id="Phobius"/>
    </source>
</evidence>
<sequence length="86" mass="9762">MNEYLWYLTTIQVKFFLIQSMDIYCGMGLAFPGLNRALRQIRMGGVKAFVGVLLESRNSYFSSFILEMGCRCADMDFVGSLVSHMA</sequence>
<protein>
    <submittedName>
        <fullName evidence="2">Uncharacterized protein</fullName>
    </submittedName>
</protein>
<gene>
    <name evidence="2" type="ORF">TNCT_209231</name>
</gene>
<keyword evidence="1" id="KW-0812">Transmembrane</keyword>
<organism evidence="2 3">
    <name type="scientific">Trichonephila clavata</name>
    <name type="common">Joro spider</name>
    <name type="synonym">Nephila clavata</name>
    <dbReference type="NCBI Taxonomy" id="2740835"/>
    <lineage>
        <taxon>Eukaryota</taxon>
        <taxon>Metazoa</taxon>
        <taxon>Ecdysozoa</taxon>
        <taxon>Arthropoda</taxon>
        <taxon>Chelicerata</taxon>
        <taxon>Arachnida</taxon>
        <taxon>Araneae</taxon>
        <taxon>Araneomorphae</taxon>
        <taxon>Entelegynae</taxon>
        <taxon>Araneoidea</taxon>
        <taxon>Nephilidae</taxon>
        <taxon>Trichonephila</taxon>
    </lineage>
</organism>
<evidence type="ECO:0000313" key="2">
    <source>
        <dbReference type="EMBL" id="GFQ70704.1"/>
    </source>
</evidence>